<dbReference type="AlphaFoldDB" id="A0AA47P8Y2"/>
<sequence length="127" mass="13287">MKRFQSGSDKRKWEEEEFRKKLPKLTNFFQLKNSSTEECNSVATTAELGGVSNASCSSSGTDAPPPTQTCTYSSAAAAAAAAADDLSETVVRAQITVTAEVHTGAGANEAVISDDPALWPVNVSDAS</sequence>
<organism evidence="1 2">
    <name type="scientific">Merluccius polli</name>
    <name type="common">Benguela hake</name>
    <name type="synonym">Merluccius cadenati</name>
    <dbReference type="NCBI Taxonomy" id="89951"/>
    <lineage>
        <taxon>Eukaryota</taxon>
        <taxon>Metazoa</taxon>
        <taxon>Chordata</taxon>
        <taxon>Craniata</taxon>
        <taxon>Vertebrata</taxon>
        <taxon>Euteleostomi</taxon>
        <taxon>Actinopterygii</taxon>
        <taxon>Neopterygii</taxon>
        <taxon>Teleostei</taxon>
        <taxon>Neoteleostei</taxon>
        <taxon>Acanthomorphata</taxon>
        <taxon>Zeiogadaria</taxon>
        <taxon>Gadariae</taxon>
        <taxon>Gadiformes</taxon>
        <taxon>Gadoidei</taxon>
        <taxon>Merlucciidae</taxon>
        <taxon>Merluccius</taxon>
    </lineage>
</organism>
<accession>A0AA47P8Y2</accession>
<protein>
    <submittedName>
        <fullName evidence="1">Uncharacterized protein</fullName>
    </submittedName>
</protein>
<reference evidence="1" key="1">
    <citation type="journal article" date="2023" name="Front. Mar. Sci.">
        <title>A new Merluccius polli reference genome to investigate the effects of global change in West African waters.</title>
        <authorList>
            <person name="Mateo J.L."/>
            <person name="Blanco-Fernandez C."/>
            <person name="Garcia-Vazquez E."/>
            <person name="Machado-Schiaffino G."/>
        </authorList>
    </citation>
    <scope>NUCLEOTIDE SEQUENCE</scope>
    <source>
        <strain evidence="1">C29</strain>
        <tissue evidence="1">Fin</tissue>
    </source>
</reference>
<evidence type="ECO:0000313" key="2">
    <source>
        <dbReference type="Proteomes" id="UP001174136"/>
    </source>
</evidence>
<evidence type="ECO:0000313" key="1">
    <source>
        <dbReference type="EMBL" id="KAK0150727.1"/>
    </source>
</evidence>
<gene>
    <name evidence="1" type="ORF">N1851_008161</name>
</gene>
<name>A0AA47P8Y2_MERPO</name>
<proteinExistence type="predicted"/>
<comment type="caution">
    <text evidence="1">The sequence shown here is derived from an EMBL/GenBank/DDBJ whole genome shotgun (WGS) entry which is preliminary data.</text>
</comment>
<keyword evidence="2" id="KW-1185">Reference proteome</keyword>
<dbReference type="EMBL" id="JAOPHQ010001444">
    <property type="protein sequence ID" value="KAK0150727.1"/>
    <property type="molecule type" value="Genomic_DNA"/>
</dbReference>
<dbReference type="Proteomes" id="UP001174136">
    <property type="component" value="Unassembled WGS sequence"/>
</dbReference>